<dbReference type="EMBL" id="ML179254">
    <property type="protein sequence ID" value="THU93246.1"/>
    <property type="molecule type" value="Genomic_DNA"/>
</dbReference>
<reference evidence="1 2" key="1">
    <citation type="journal article" date="2019" name="Nat. Ecol. Evol.">
        <title>Megaphylogeny resolves global patterns of mushroom evolution.</title>
        <authorList>
            <person name="Varga T."/>
            <person name="Krizsan K."/>
            <person name="Foldi C."/>
            <person name="Dima B."/>
            <person name="Sanchez-Garcia M."/>
            <person name="Sanchez-Ramirez S."/>
            <person name="Szollosi G.J."/>
            <person name="Szarkandi J.G."/>
            <person name="Papp V."/>
            <person name="Albert L."/>
            <person name="Andreopoulos W."/>
            <person name="Angelini C."/>
            <person name="Antonin V."/>
            <person name="Barry K.W."/>
            <person name="Bougher N.L."/>
            <person name="Buchanan P."/>
            <person name="Buyck B."/>
            <person name="Bense V."/>
            <person name="Catcheside P."/>
            <person name="Chovatia M."/>
            <person name="Cooper J."/>
            <person name="Damon W."/>
            <person name="Desjardin D."/>
            <person name="Finy P."/>
            <person name="Geml J."/>
            <person name="Haridas S."/>
            <person name="Hughes K."/>
            <person name="Justo A."/>
            <person name="Karasinski D."/>
            <person name="Kautmanova I."/>
            <person name="Kiss B."/>
            <person name="Kocsube S."/>
            <person name="Kotiranta H."/>
            <person name="LaButti K.M."/>
            <person name="Lechner B.E."/>
            <person name="Liimatainen K."/>
            <person name="Lipzen A."/>
            <person name="Lukacs Z."/>
            <person name="Mihaltcheva S."/>
            <person name="Morgado L.N."/>
            <person name="Niskanen T."/>
            <person name="Noordeloos M.E."/>
            <person name="Ohm R.A."/>
            <person name="Ortiz-Santana B."/>
            <person name="Ovrebo C."/>
            <person name="Racz N."/>
            <person name="Riley R."/>
            <person name="Savchenko A."/>
            <person name="Shiryaev A."/>
            <person name="Soop K."/>
            <person name="Spirin V."/>
            <person name="Szebenyi C."/>
            <person name="Tomsovsky M."/>
            <person name="Tulloss R.E."/>
            <person name="Uehling J."/>
            <person name="Grigoriev I.V."/>
            <person name="Vagvolgyi C."/>
            <person name="Papp T."/>
            <person name="Martin F.M."/>
            <person name="Miettinen O."/>
            <person name="Hibbett D.S."/>
            <person name="Nagy L.G."/>
        </authorList>
    </citation>
    <scope>NUCLEOTIDE SEQUENCE [LARGE SCALE GENOMIC DNA]</scope>
    <source>
        <strain evidence="1 2">CBS 962.96</strain>
    </source>
</reference>
<evidence type="ECO:0000313" key="1">
    <source>
        <dbReference type="EMBL" id="THU93246.1"/>
    </source>
</evidence>
<protein>
    <submittedName>
        <fullName evidence="1">Uncharacterized protein</fullName>
    </submittedName>
</protein>
<accession>A0A4S8LUI5</accession>
<gene>
    <name evidence="1" type="ORF">K435DRAFT_799886</name>
</gene>
<name>A0A4S8LUI5_DENBC</name>
<dbReference type="Proteomes" id="UP000297245">
    <property type="component" value="Unassembled WGS sequence"/>
</dbReference>
<dbReference type="AlphaFoldDB" id="A0A4S8LUI5"/>
<evidence type="ECO:0000313" key="2">
    <source>
        <dbReference type="Proteomes" id="UP000297245"/>
    </source>
</evidence>
<organism evidence="1 2">
    <name type="scientific">Dendrothele bispora (strain CBS 962.96)</name>
    <dbReference type="NCBI Taxonomy" id="1314807"/>
    <lineage>
        <taxon>Eukaryota</taxon>
        <taxon>Fungi</taxon>
        <taxon>Dikarya</taxon>
        <taxon>Basidiomycota</taxon>
        <taxon>Agaricomycotina</taxon>
        <taxon>Agaricomycetes</taxon>
        <taxon>Agaricomycetidae</taxon>
        <taxon>Agaricales</taxon>
        <taxon>Agaricales incertae sedis</taxon>
        <taxon>Dendrothele</taxon>
    </lineage>
</organism>
<proteinExistence type="predicted"/>
<dbReference type="OrthoDB" id="3063780at2759"/>
<keyword evidence="2" id="KW-1185">Reference proteome</keyword>
<sequence length="512" mass="58717">MTAPPSMTNSIASLGLQTSVSSMLVALRSLEKLYPASSTRFPYDSLLPVYHTSRRGFRFSHEDELLDLLDTLATCLSKTPQDLYATSLRRDQKPVILLAKGGVVTVEDRYRVAKFFEVLKCHRDQESREVNLLLRVLPFLAGNIGPLLNAKIVALRVAMECVDWSHLAHFFEHRYHLALRDSKDSKHIVQDVFPVAGYDYAKLVPENSDIDLSLHRFIMLLVKHIVKWTNQENLYFDEEGTAPFVSVNMRKRNDTLVASGFRILTHYCEVLSNSRFMGFLLHAEAVSRLERQKAILLARRLEELLLFTDGIMRLMEKLNLVFPDGGVEYEWVGDYERDKGTINEFQVKLLPISDVMRNTFPELHLFEPLRRDRTVIEGIHRQLVLTKSLQISSLSWPETVEAQVDPSVKILLHLESEGHTFIAGPQFRVPIGRSSPAPWCTAEWMRIYQSKHRGVACAISGISMITPVWWRLPFFISRKGDVQSQTTSSIVESVNRDFFTTIRNRLKGEMIR</sequence>